<gene>
    <name evidence="2" type="ORF">B0H66DRAFT_513384</name>
</gene>
<organism evidence="2 3">
    <name type="scientific">Apodospora peruviana</name>
    <dbReference type="NCBI Taxonomy" id="516989"/>
    <lineage>
        <taxon>Eukaryota</taxon>
        <taxon>Fungi</taxon>
        <taxon>Dikarya</taxon>
        <taxon>Ascomycota</taxon>
        <taxon>Pezizomycotina</taxon>
        <taxon>Sordariomycetes</taxon>
        <taxon>Sordariomycetidae</taxon>
        <taxon>Sordariales</taxon>
        <taxon>Lasiosphaeriaceae</taxon>
        <taxon>Apodospora</taxon>
    </lineage>
</organism>
<dbReference type="Proteomes" id="UP001283341">
    <property type="component" value="Unassembled WGS sequence"/>
</dbReference>
<keyword evidence="3" id="KW-1185">Reference proteome</keyword>
<dbReference type="InterPro" id="IPR024983">
    <property type="entry name" value="CHAT_dom"/>
</dbReference>
<protein>
    <submittedName>
        <fullName evidence="2">CHAT domain-containing protein</fullName>
    </submittedName>
</protein>
<evidence type="ECO:0000313" key="2">
    <source>
        <dbReference type="EMBL" id="KAK3326770.1"/>
    </source>
</evidence>
<evidence type="ECO:0000313" key="3">
    <source>
        <dbReference type="Proteomes" id="UP001283341"/>
    </source>
</evidence>
<sequence>MKDLYLYIGRYATKPILDNLGFRRREDNITNWPRICWISTGTLSLYPVGLSGFGLRQRGSAFNRVISTYAPSVKSLLVARIRSSIMPAHSTVDKDPSVAIFAMKTTKGSVKQDPYQHDEDKPEARSWGKFKLAEDENRIVQDYLPAVEVKIQPTGLEVINTLRKCFSIVHFSCHGWTDYIKPAESMLLFDDWGTDPLAVEKIVRASIGSKLAVVSACSTANSGLEGLQDEPNHVTAALFTAGFQTVVGTLWSVVEDQALIFTKEFYQILALHAKDGITTRVVAEAVHLATMKVAESRPNPAVWSPFICFGV</sequence>
<dbReference type="AlphaFoldDB" id="A0AAE0IKM8"/>
<reference evidence="2" key="1">
    <citation type="journal article" date="2023" name="Mol. Phylogenet. Evol.">
        <title>Genome-scale phylogeny and comparative genomics of the fungal order Sordariales.</title>
        <authorList>
            <person name="Hensen N."/>
            <person name="Bonometti L."/>
            <person name="Westerberg I."/>
            <person name="Brannstrom I.O."/>
            <person name="Guillou S."/>
            <person name="Cros-Aarteil S."/>
            <person name="Calhoun S."/>
            <person name="Haridas S."/>
            <person name="Kuo A."/>
            <person name="Mondo S."/>
            <person name="Pangilinan J."/>
            <person name="Riley R."/>
            <person name="LaButti K."/>
            <person name="Andreopoulos B."/>
            <person name="Lipzen A."/>
            <person name="Chen C."/>
            <person name="Yan M."/>
            <person name="Daum C."/>
            <person name="Ng V."/>
            <person name="Clum A."/>
            <person name="Steindorff A."/>
            <person name="Ohm R.A."/>
            <person name="Martin F."/>
            <person name="Silar P."/>
            <person name="Natvig D.O."/>
            <person name="Lalanne C."/>
            <person name="Gautier V."/>
            <person name="Ament-Velasquez S.L."/>
            <person name="Kruys A."/>
            <person name="Hutchinson M.I."/>
            <person name="Powell A.J."/>
            <person name="Barry K."/>
            <person name="Miller A.N."/>
            <person name="Grigoriev I.V."/>
            <person name="Debuchy R."/>
            <person name="Gladieux P."/>
            <person name="Hiltunen Thoren M."/>
            <person name="Johannesson H."/>
        </authorList>
    </citation>
    <scope>NUCLEOTIDE SEQUENCE</scope>
    <source>
        <strain evidence="2">CBS 118394</strain>
    </source>
</reference>
<dbReference type="Pfam" id="PF12770">
    <property type="entry name" value="CHAT"/>
    <property type="match status" value="1"/>
</dbReference>
<feature type="domain" description="CHAT" evidence="1">
    <location>
        <begin position="30"/>
        <end position="310"/>
    </location>
</feature>
<proteinExistence type="predicted"/>
<dbReference type="EMBL" id="JAUEDM010000002">
    <property type="protein sequence ID" value="KAK3326770.1"/>
    <property type="molecule type" value="Genomic_DNA"/>
</dbReference>
<accession>A0AAE0IKM8</accession>
<evidence type="ECO:0000259" key="1">
    <source>
        <dbReference type="Pfam" id="PF12770"/>
    </source>
</evidence>
<reference evidence="2" key="2">
    <citation type="submission" date="2023-06" db="EMBL/GenBank/DDBJ databases">
        <authorList>
            <consortium name="Lawrence Berkeley National Laboratory"/>
            <person name="Haridas S."/>
            <person name="Hensen N."/>
            <person name="Bonometti L."/>
            <person name="Westerberg I."/>
            <person name="Brannstrom I.O."/>
            <person name="Guillou S."/>
            <person name="Cros-Aarteil S."/>
            <person name="Calhoun S."/>
            <person name="Kuo A."/>
            <person name="Mondo S."/>
            <person name="Pangilinan J."/>
            <person name="Riley R."/>
            <person name="Labutti K."/>
            <person name="Andreopoulos B."/>
            <person name="Lipzen A."/>
            <person name="Chen C."/>
            <person name="Yanf M."/>
            <person name="Daum C."/>
            <person name="Ng V."/>
            <person name="Clum A."/>
            <person name="Steindorff A."/>
            <person name="Ohm R."/>
            <person name="Martin F."/>
            <person name="Silar P."/>
            <person name="Natvig D."/>
            <person name="Lalanne C."/>
            <person name="Gautier V."/>
            <person name="Ament-Velasquez S.L."/>
            <person name="Kruys A."/>
            <person name="Hutchinson M.I."/>
            <person name="Powell A.J."/>
            <person name="Barry K."/>
            <person name="Miller A.N."/>
            <person name="Grigoriev I.V."/>
            <person name="Debuchy R."/>
            <person name="Gladieux P."/>
            <person name="Thoren M.H."/>
            <person name="Johannesson H."/>
        </authorList>
    </citation>
    <scope>NUCLEOTIDE SEQUENCE</scope>
    <source>
        <strain evidence="2">CBS 118394</strain>
    </source>
</reference>
<comment type="caution">
    <text evidence="2">The sequence shown here is derived from an EMBL/GenBank/DDBJ whole genome shotgun (WGS) entry which is preliminary data.</text>
</comment>
<name>A0AAE0IKM8_9PEZI</name>